<dbReference type="Pfam" id="PF00550">
    <property type="entry name" value="PP-binding"/>
    <property type="match status" value="1"/>
</dbReference>
<reference evidence="6" key="1">
    <citation type="submission" date="2022-10" db="EMBL/GenBank/DDBJ databases">
        <title>Tapping the CABI collections for fungal endophytes: first genome assemblies for Collariella, Neodidymelliopsis, Ascochyta clinopodiicola, Didymella pomorum, Didymosphaeria variabile, Neocosmospora piperis and Neocucurbitaria cava.</title>
        <authorList>
            <person name="Hill R."/>
        </authorList>
    </citation>
    <scope>NUCLEOTIDE SEQUENCE</scope>
    <source>
        <strain evidence="6">IMI 356815</strain>
    </source>
</reference>
<dbReference type="Gene3D" id="1.10.1200.10">
    <property type="entry name" value="ACP-like"/>
    <property type="match status" value="1"/>
</dbReference>
<dbReference type="GeneID" id="80909977"/>
<keyword evidence="3" id="KW-0808">Transferase</keyword>
<organism evidence="6 7">
    <name type="scientific">Didymosphaeria variabile</name>
    <dbReference type="NCBI Taxonomy" id="1932322"/>
    <lineage>
        <taxon>Eukaryota</taxon>
        <taxon>Fungi</taxon>
        <taxon>Dikarya</taxon>
        <taxon>Ascomycota</taxon>
        <taxon>Pezizomycotina</taxon>
        <taxon>Dothideomycetes</taxon>
        <taxon>Pleosporomycetidae</taxon>
        <taxon>Pleosporales</taxon>
        <taxon>Massarineae</taxon>
        <taxon>Didymosphaeriaceae</taxon>
        <taxon>Didymosphaeria</taxon>
    </lineage>
</organism>
<dbReference type="Proteomes" id="UP001140513">
    <property type="component" value="Unassembled WGS sequence"/>
</dbReference>
<dbReference type="SMART" id="SM00823">
    <property type="entry name" value="PKS_PP"/>
    <property type="match status" value="1"/>
</dbReference>
<accession>A0A9W9CC85</accession>
<sequence length="235" mass="25635">AEIWAKLRPVLADISGLEVNEINETDALADIGIDSLMGMEMSREVETTFACTLEQSEVVGLTDIHGILDYLQTTLDRRDGASSSTSSEEPPSEDNLLKEGGFVTSSPDSSSDYVILDDTKDSDLELPPAVVLDSFRESSLLTDHFLKTRGCAGYLSGVSQKQTRLCLVLISAAFKQLGCDLKAAQAGDVLQPVPFVAKHQRFRDYLYKMLEETRIIDSDDGVITRTAIPLPSQTA</sequence>
<evidence type="ECO:0000256" key="4">
    <source>
        <dbReference type="SAM" id="MobiDB-lite"/>
    </source>
</evidence>
<dbReference type="SMART" id="SM01294">
    <property type="entry name" value="PKS_PP_betabranch"/>
    <property type="match status" value="1"/>
</dbReference>
<gene>
    <name evidence="6" type="ORF">N0V89_006447</name>
</gene>
<feature type="region of interest" description="Disordered" evidence="4">
    <location>
        <begin position="78"/>
        <end position="110"/>
    </location>
</feature>
<dbReference type="OrthoDB" id="429813at2759"/>
<dbReference type="EMBL" id="JAPEUX010000004">
    <property type="protein sequence ID" value="KAJ4354710.1"/>
    <property type="molecule type" value="Genomic_DNA"/>
</dbReference>
<proteinExistence type="predicted"/>
<feature type="non-terminal residue" evidence="6">
    <location>
        <position position="1"/>
    </location>
</feature>
<dbReference type="GO" id="GO:0016740">
    <property type="term" value="F:transferase activity"/>
    <property type="evidence" value="ECO:0007669"/>
    <property type="project" value="UniProtKB-KW"/>
</dbReference>
<dbReference type="RefSeq" id="XP_056072484.1">
    <property type="nucleotide sequence ID" value="XM_056215217.1"/>
</dbReference>
<dbReference type="Pfam" id="PF18558">
    <property type="entry name" value="HTH_51"/>
    <property type="match status" value="1"/>
</dbReference>
<dbReference type="InterPro" id="IPR041068">
    <property type="entry name" value="HTH_51"/>
</dbReference>
<protein>
    <recommendedName>
        <fullName evidence="5">Carrier domain-containing protein</fullName>
    </recommendedName>
</protein>
<evidence type="ECO:0000256" key="1">
    <source>
        <dbReference type="ARBA" id="ARBA00022450"/>
    </source>
</evidence>
<evidence type="ECO:0000259" key="5">
    <source>
        <dbReference type="PROSITE" id="PS50075"/>
    </source>
</evidence>
<evidence type="ECO:0000313" key="7">
    <source>
        <dbReference type="Proteomes" id="UP001140513"/>
    </source>
</evidence>
<name>A0A9W9CC85_9PLEO</name>
<dbReference type="PROSITE" id="PS50075">
    <property type="entry name" value="CARRIER"/>
    <property type="match status" value="1"/>
</dbReference>
<keyword evidence="7" id="KW-1185">Reference proteome</keyword>
<keyword evidence="1" id="KW-0596">Phosphopantetheine</keyword>
<feature type="domain" description="Carrier" evidence="5">
    <location>
        <begin position="1"/>
        <end position="75"/>
    </location>
</feature>
<evidence type="ECO:0000256" key="2">
    <source>
        <dbReference type="ARBA" id="ARBA00022553"/>
    </source>
</evidence>
<dbReference type="SUPFAM" id="SSF47336">
    <property type="entry name" value="ACP-like"/>
    <property type="match status" value="1"/>
</dbReference>
<dbReference type="InterPro" id="IPR020806">
    <property type="entry name" value="PKS_PP-bd"/>
</dbReference>
<dbReference type="InterPro" id="IPR036736">
    <property type="entry name" value="ACP-like_sf"/>
</dbReference>
<dbReference type="PROSITE" id="PS00012">
    <property type="entry name" value="PHOSPHOPANTETHEINE"/>
    <property type="match status" value="1"/>
</dbReference>
<evidence type="ECO:0000256" key="3">
    <source>
        <dbReference type="ARBA" id="ARBA00022679"/>
    </source>
</evidence>
<dbReference type="InterPro" id="IPR006162">
    <property type="entry name" value="Ppantetheine_attach_site"/>
</dbReference>
<dbReference type="AlphaFoldDB" id="A0A9W9CC85"/>
<dbReference type="GO" id="GO:0031177">
    <property type="term" value="F:phosphopantetheine binding"/>
    <property type="evidence" value="ECO:0007669"/>
    <property type="project" value="InterPro"/>
</dbReference>
<evidence type="ECO:0000313" key="6">
    <source>
        <dbReference type="EMBL" id="KAJ4354710.1"/>
    </source>
</evidence>
<dbReference type="InterPro" id="IPR009081">
    <property type="entry name" value="PP-bd_ACP"/>
</dbReference>
<comment type="caution">
    <text evidence="6">The sequence shown here is derived from an EMBL/GenBank/DDBJ whole genome shotgun (WGS) entry which is preliminary data.</text>
</comment>
<keyword evidence="2" id="KW-0597">Phosphoprotein</keyword>